<feature type="transmembrane region" description="Helical" evidence="5">
    <location>
        <begin position="134"/>
        <end position="161"/>
    </location>
</feature>
<keyword evidence="5" id="KW-1003">Cell membrane</keyword>
<evidence type="ECO:0000313" key="7">
    <source>
        <dbReference type="Proteomes" id="UP000257067"/>
    </source>
</evidence>
<dbReference type="OrthoDB" id="5329774at2"/>
<dbReference type="RefSeq" id="WP_104723818.1">
    <property type="nucleotide sequence ID" value="NZ_FZNE01000002.1"/>
</dbReference>
<keyword evidence="4 5" id="KW-0472">Membrane</keyword>
<dbReference type="PANTHER" id="PTHR43701">
    <property type="entry name" value="MEMBRANE TRANSPORTER PROTEIN MJ0441-RELATED"/>
    <property type="match status" value="1"/>
</dbReference>
<protein>
    <recommendedName>
        <fullName evidence="5">Probable membrane transporter protein</fullName>
    </recommendedName>
</protein>
<feature type="transmembrane region" description="Helical" evidence="5">
    <location>
        <begin position="96"/>
        <end position="114"/>
    </location>
</feature>
<organism evidence="6 7">
    <name type="scientific">Helicobacter cholecystus</name>
    <dbReference type="NCBI Taxonomy" id="45498"/>
    <lineage>
        <taxon>Bacteria</taxon>
        <taxon>Pseudomonadati</taxon>
        <taxon>Campylobacterota</taxon>
        <taxon>Epsilonproteobacteria</taxon>
        <taxon>Campylobacterales</taxon>
        <taxon>Helicobacteraceae</taxon>
        <taxon>Helicobacter</taxon>
    </lineage>
</organism>
<proteinExistence type="inferred from homology"/>
<feature type="transmembrane region" description="Helical" evidence="5">
    <location>
        <begin position="173"/>
        <end position="192"/>
    </location>
</feature>
<feature type="transmembrane region" description="Helical" evidence="5">
    <location>
        <begin position="7"/>
        <end position="33"/>
    </location>
</feature>
<feature type="transmembrane region" description="Helical" evidence="5">
    <location>
        <begin position="39"/>
        <end position="60"/>
    </location>
</feature>
<name>A0A3D8IXM4_9HELI</name>
<evidence type="ECO:0000256" key="3">
    <source>
        <dbReference type="ARBA" id="ARBA00022989"/>
    </source>
</evidence>
<comment type="subcellular location">
    <subcellularLocation>
        <location evidence="5">Cell membrane</location>
        <topology evidence="5">Multi-pass membrane protein</topology>
    </subcellularLocation>
    <subcellularLocation>
        <location evidence="1">Membrane</location>
        <topology evidence="1">Multi-pass membrane protein</topology>
    </subcellularLocation>
</comment>
<comment type="similarity">
    <text evidence="5">Belongs to the 4-toluene sulfonate uptake permease (TSUP) (TC 2.A.102) family.</text>
</comment>
<feature type="transmembrane region" description="Helical" evidence="5">
    <location>
        <begin position="230"/>
        <end position="248"/>
    </location>
</feature>
<evidence type="ECO:0000313" key="6">
    <source>
        <dbReference type="EMBL" id="RDU70017.1"/>
    </source>
</evidence>
<dbReference type="Pfam" id="PF01925">
    <property type="entry name" value="TauE"/>
    <property type="match status" value="1"/>
</dbReference>
<keyword evidence="7" id="KW-1185">Reference proteome</keyword>
<dbReference type="PANTHER" id="PTHR43701:SF2">
    <property type="entry name" value="MEMBRANE TRANSPORTER PROTEIN YJNA-RELATED"/>
    <property type="match status" value="1"/>
</dbReference>
<comment type="caution">
    <text evidence="6">The sequence shown here is derived from an EMBL/GenBank/DDBJ whole genome shotgun (WGS) entry which is preliminary data.</text>
</comment>
<dbReference type="EMBL" id="NXLU01000001">
    <property type="protein sequence ID" value="RDU70017.1"/>
    <property type="molecule type" value="Genomic_DNA"/>
</dbReference>
<dbReference type="AlphaFoldDB" id="A0A3D8IXM4"/>
<evidence type="ECO:0000256" key="1">
    <source>
        <dbReference type="ARBA" id="ARBA00004141"/>
    </source>
</evidence>
<evidence type="ECO:0000256" key="2">
    <source>
        <dbReference type="ARBA" id="ARBA00022692"/>
    </source>
</evidence>
<dbReference type="GO" id="GO:0005886">
    <property type="term" value="C:plasma membrane"/>
    <property type="evidence" value="ECO:0007669"/>
    <property type="project" value="UniProtKB-SubCell"/>
</dbReference>
<dbReference type="Proteomes" id="UP000257067">
    <property type="component" value="Unassembled WGS sequence"/>
</dbReference>
<evidence type="ECO:0000256" key="5">
    <source>
        <dbReference type="RuleBase" id="RU363041"/>
    </source>
</evidence>
<gene>
    <name evidence="6" type="ORF">CQA62_00975</name>
</gene>
<evidence type="ECO:0000256" key="4">
    <source>
        <dbReference type="ARBA" id="ARBA00023136"/>
    </source>
</evidence>
<reference evidence="6 7" key="1">
    <citation type="submission" date="2018-04" db="EMBL/GenBank/DDBJ databases">
        <title>Novel Campyloabacter and Helicobacter Species and Strains.</title>
        <authorList>
            <person name="Mannion A.J."/>
            <person name="Shen Z."/>
            <person name="Fox J.G."/>
        </authorList>
    </citation>
    <scope>NUCLEOTIDE SEQUENCE [LARGE SCALE GENOMIC DNA]</scope>
    <source>
        <strain evidence="6 7">ATCC 700242</strain>
    </source>
</reference>
<dbReference type="InterPro" id="IPR002781">
    <property type="entry name" value="TM_pro_TauE-like"/>
</dbReference>
<keyword evidence="2 5" id="KW-0812">Transmembrane</keyword>
<accession>A0A3D8IXM4</accession>
<dbReference type="InterPro" id="IPR051598">
    <property type="entry name" value="TSUP/Inactive_protease-like"/>
</dbReference>
<feature type="transmembrane region" description="Helical" evidence="5">
    <location>
        <begin position="204"/>
        <end position="224"/>
    </location>
</feature>
<keyword evidence="3 5" id="KW-1133">Transmembrane helix</keyword>
<feature type="transmembrane region" description="Helical" evidence="5">
    <location>
        <begin position="72"/>
        <end position="90"/>
    </location>
</feature>
<sequence>MDFFYLALLGFFSGISSALFGIGGGTVIIPILLLMGYDMPYAVGISILQMIFASFFSSYLNYKKNLIDLKNGVVLGIGGLIGSSFSGAILTHLSAQSLHITFFLFTFLSFYKYFFSSSKHYIYQDSTPLKRSIILLLSGCIVGIFASSLGIGGGLLLTPLLGYFLGLNSKETVPLALFFICFSSTSGALSLYEAGFIHIQSGVIVGVFSMIGVIFGQKILSLISAQTHKLVLGGIYLASMGITLYKIFT</sequence>